<dbReference type="AlphaFoldDB" id="A0A7S4HNH0"/>
<gene>
    <name evidence="9" type="ORF">VSP0166_LOCUS2677</name>
</gene>
<proteinExistence type="inferred from homology"/>
<dbReference type="PROSITE" id="PS50222">
    <property type="entry name" value="EF_HAND_2"/>
    <property type="match status" value="2"/>
</dbReference>
<keyword evidence="4" id="KW-0677">Repeat</keyword>
<keyword evidence="3" id="KW-0479">Metal-binding</keyword>
<evidence type="ECO:0000259" key="8">
    <source>
        <dbReference type="PROSITE" id="PS50222"/>
    </source>
</evidence>
<feature type="domain" description="EF-hand" evidence="8">
    <location>
        <begin position="184"/>
        <end position="219"/>
    </location>
</feature>
<comment type="similarity">
    <text evidence="1">Belongs to the recoverin family.</text>
</comment>
<dbReference type="InterPro" id="IPR002048">
    <property type="entry name" value="EF_hand_dom"/>
</dbReference>
<dbReference type="PROSITE" id="PS00018">
    <property type="entry name" value="EF_HAND_1"/>
    <property type="match status" value="2"/>
</dbReference>
<organism evidence="9">
    <name type="scientific">Vannella robusta</name>
    <dbReference type="NCBI Taxonomy" id="1487602"/>
    <lineage>
        <taxon>Eukaryota</taxon>
        <taxon>Amoebozoa</taxon>
        <taxon>Discosea</taxon>
        <taxon>Flabellinia</taxon>
        <taxon>Vannellidae</taxon>
        <taxon>Vannella</taxon>
    </lineage>
</organism>
<dbReference type="InterPro" id="IPR011992">
    <property type="entry name" value="EF-hand-dom_pair"/>
</dbReference>
<feature type="domain" description="EF-hand" evidence="8">
    <location>
        <begin position="86"/>
        <end position="121"/>
    </location>
</feature>
<evidence type="ECO:0000256" key="7">
    <source>
        <dbReference type="SAM" id="MobiDB-lite"/>
    </source>
</evidence>
<feature type="compositionally biased region" description="Basic residues" evidence="7">
    <location>
        <begin position="15"/>
        <end position="25"/>
    </location>
</feature>
<evidence type="ECO:0000256" key="4">
    <source>
        <dbReference type="ARBA" id="ARBA00022737"/>
    </source>
</evidence>
<keyword evidence="2" id="KW-0519">Myristate</keyword>
<reference evidence="9" key="1">
    <citation type="submission" date="2021-01" db="EMBL/GenBank/DDBJ databases">
        <authorList>
            <person name="Corre E."/>
            <person name="Pelletier E."/>
            <person name="Niang G."/>
            <person name="Scheremetjew M."/>
            <person name="Finn R."/>
            <person name="Kale V."/>
            <person name="Holt S."/>
            <person name="Cochrane G."/>
            <person name="Meng A."/>
            <person name="Brown T."/>
            <person name="Cohen L."/>
        </authorList>
    </citation>
    <scope>NUCLEOTIDE SEQUENCE</scope>
    <source>
        <strain evidence="9">DIVA3 518/3/11/1/6</strain>
    </source>
</reference>
<dbReference type="Pfam" id="PF00036">
    <property type="entry name" value="EF-hand_1"/>
    <property type="match status" value="1"/>
</dbReference>
<name>A0A7S4HNH0_9EUKA</name>
<sequence>MGHSYSKEQPIGNKLFKHHERKKNKNPLASKPRSLFTDSLGSVQIKGLQDAFKEVAGESNAIGRKELEQVLKRVRVHEDELHLNDSYTAYSSRLFNVFDTNHDGKVDIDEFLAGMAVLCEGEMEDKLKLTFNAFCDGKNPYITRAGMYSMLKSAYTRAVELLEMDADETDSPKVHELRKNIASTVRNMVEDAFIQVDADGNQIITFDEFLEWAKSNPVVCASLGEECEKEVSLV</sequence>
<evidence type="ECO:0000256" key="5">
    <source>
        <dbReference type="ARBA" id="ARBA00022837"/>
    </source>
</evidence>
<evidence type="ECO:0000313" key="9">
    <source>
        <dbReference type="EMBL" id="CAE2204532.1"/>
    </source>
</evidence>
<evidence type="ECO:0000256" key="2">
    <source>
        <dbReference type="ARBA" id="ARBA00022707"/>
    </source>
</evidence>
<dbReference type="EMBL" id="HBKP01003691">
    <property type="protein sequence ID" value="CAE2204532.1"/>
    <property type="molecule type" value="Transcribed_RNA"/>
</dbReference>
<evidence type="ECO:0000256" key="6">
    <source>
        <dbReference type="ARBA" id="ARBA00023288"/>
    </source>
</evidence>
<keyword evidence="6" id="KW-0449">Lipoprotein</keyword>
<evidence type="ECO:0000256" key="3">
    <source>
        <dbReference type="ARBA" id="ARBA00022723"/>
    </source>
</evidence>
<accession>A0A7S4HNH0</accession>
<dbReference type="GO" id="GO:0005509">
    <property type="term" value="F:calcium ion binding"/>
    <property type="evidence" value="ECO:0007669"/>
    <property type="project" value="InterPro"/>
</dbReference>
<protein>
    <recommendedName>
        <fullName evidence="8">EF-hand domain-containing protein</fullName>
    </recommendedName>
</protein>
<dbReference type="Gene3D" id="1.10.238.10">
    <property type="entry name" value="EF-hand"/>
    <property type="match status" value="1"/>
</dbReference>
<dbReference type="PANTHER" id="PTHR23055:SF178">
    <property type="entry name" value="NEUROCALCIN HOMOLOG"/>
    <property type="match status" value="1"/>
</dbReference>
<keyword evidence="5" id="KW-0106">Calcium</keyword>
<dbReference type="PRINTS" id="PR00450">
    <property type="entry name" value="RECOVERIN"/>
</dbReference>
<dbReference type="InterPro" id="IPR028846">
    <property type="entry name" value="Recoverin"/>
</dbReference>
<dbReference type="SMART" id="SM00054">
    <property type="entry name" value="EFh"/>
    <property type="match status" value="2"/>
</dbReference>
<dbReference type="InterPro" id="IPR018247">
    <property type="entry name" value="EF_Hand_1_Ca_BS"/>
</dbReference>
<dbReference type="PANTHER" id="PTHR23055">
    <property type="entry name" value="CALCIUM BINDING PROTEINS"/>
    <property type="match status" value="1"/>
</dbReference>
<evidence type="ECO:0000256" key="1">
    <source>
        <dbReference type="ARBA" id="ARBA00006049"/>
    </source>
</evidence>
<dbReference type="SUPFAM" id="SSF47473">
    <property type="entry name" value="EF-hand"/>
    <property type="match status" value="1"/>
</dbReference>
<feature type="region of interest" description="Disordered" evidence="7">
    <location>
        <begin position="1"/>
        <end position="33"/>
    </location>
</feature>